<feature type="region of interest" description="Disordered" evidence="1">
    <location>
        <begin position="36"/>
        <end position="243"/>
    </location>
</feature>
<feature type="compositionally biased region" description="Acidic residues" evidence="1">
    <location>
        <begin position="1064"/>
        <end position="1073"/>
    </location>
</feature>
<dbReference type="EMBL" id="CACVBS010000037">
    <property type="protein sequence ID" value="CAA7262841.1"/>
    <property type="molecule type" value="Genomic_DNA"/>
</dbReference>
<evidence type="ECO:0000259" key="2">
    <source>
        <dbReference type="Pfam" id="PF25459"/>
    </source>
</evidence>
<dbReference type="Pfam" id="PF25459">
    <property type="entry name" value="AIM3_BBC1_C"/>
    <property type="match status" value="1"/>
</dbReference>
<feature type="compositionally biased region" description="Basic and acidic residues" evidence="1">
    <location>
        <begin position="411"/>
        <end position="428"/>
    </location>
</feature>
<feature type="compositionally biased region" description="Basic and acidic residues" evidence="1">
    <location>
        <begin position="650"/>
        <end position="666"/>
    </location>
</feature>
<feature type="compositionally biased region" description="Acidic residues" evidence="1">
    <location>
        <begin position="790"/>
        <end position="806"/>
    </location>
</feature>
<feature type="compositionally biased region" description="Pro residues" evidence="1">
    <location>
        <begin position="1189"/>
        <end position="1217"/>
    </location>
</feature>
<evidence type="ECO:0000256" key="1">
    <source>
        <dbReference type="SAM" id="MobiDB-lite"/>
    </source>
</evidence>
<feature type="compositionally biased region" description="Pro residues" evidence="1">
    <location>
        <begin position="68"/>
        <end position="80"/>
    </location>
</feature>
<feature type="compositionally biased region" description="Basic and acidic residues" evidence="1">
    <location>
        <begin position="198"/>
        <end position="213"/>
    </location>
</feature>
<dbReference type="PANTHER" id="PTHR45691:SF1">
    <property type="entry name" value="FH2 DOMAIN-CONTAINING PROTEIN 1-RELATED"/>
    <property type="match status" value="1"/>
</dbReference>
<feature type="compositionally biased region" description="Pro residues" evidence="1">
    <location>
        <begin position="1425"/>
        <end position="1434"/>
    </location>
</feature>
<evidence type="ECO:0000313" key="4">
    <source>
        <dbReference type="Proteomes" id="UP000467700"/>
    </source>
</evidence>
<feature type="compositionally biased region" description="Low complexity" evidence="1">
    <location>
        <begin position="393"/>
        <end position="409"/>
    </location>
</feature>
<feature type="compositionally biased region" description="Acidic residues" evidence="1">
    <location>
        <begin position="1245"/>
        <end position="1261"/>
    </location>
</feature>
<feature type="compositionally biased region" description="Low complexity" evidence="1">
    <location>
        <begin position="1159"/>
        <end position="1176"/>
    </location>
</feature>
<keyword evidence="4" id="KW-1185">Reference proteome</keyword>
<reference evidence="3 4" key="1">
    <citation type="submission" date="2020-01" db="EMBL/GenBank/DDBJ databases">
        <authorList>
            <person name="Gupta K D."/>
        </authorList>
    </citation>
    <scope>NUCLEOTIDE SEQUENCE [LARGE SCALE GENOMIC DNA]</scope>
</reference>
<feature type="compositionally biased region" description="Acidic residues" evidence="1">
    <location>
        <begin position="1114"/>
        <end position="1124"/>
    </location>
</feature>
<feature type="compositionally biased region" description="Acidic residues" evidence="1">
    <location>
        <begin position="575"/>
        <end position="588"/>
    </location>
</feature>
<feature type="compositionally biased region" description="Low complexity" evidence="1">
    <location>
        <begin position="904"/>
        <end position="914"/>
    </location>
</feature>
<feature type="compositionally biased region" description="Low complexity" evidence="1">
    <location>
        <begin position="538"/>
        <end position="550"/>
    </location>
</feature>
<feature type="domain" description="BBC1/AIM3 cysteine proteinase-fold" evidence="2">
    <location>
        <begin position="1441"/>
        <end position="1629"/>
    </location>
</feature>
<dbReference type="Proteomes" id="UP000467700">
    <property type="component" value="Unassembled WGS sequence"/>
</dbReference>
<feature type="compositionally biased region" description="Polar residues" evidence="1">
    <location>
        <begin position="865"/>
        <end position="876"/>
    </location>
</feature>
<feature type="compositionally biased region" description="Polar residues" evidence="1">
    <location>
        <begin position="945"/>
        <end position="955"/>
    </location>
</feature>
<gene>
    <name evidence="3" type="ORF">AAE3_LOCUS5016</name>
</gene>
<protein>
    <recommendedName>
        <fullName evidence="2">BBC1/AIM3 cysteine proteinase-fold domain-containing protein</fullName>
    </recommendedName>
</protein>
<feature type="compositionally biased region" description="Polar residues" evidence="1">
    <location>
        <begin position="1305"/>
        <end position="1332"/>
    </location>
</feature>
<feature type="compositionally biased region" description="Pro residues" evidence="1">
    <location>
        <begin position="922"/>
        <end position="941"/>
    </location>
</feature>
<feature type="compositionally biased region" description="Basic and acidic residues" evidence="1">
    <location>
        <begin position="1074"/>
        <end position="1086"/>
    </location>
</feature>
<feature type="compositionally biased region" description="Polar residues" evidence="1">
    <location>
        <begin position="1380"/>
        <end position="1395"/>
    </location>
</feature>
<feature type="compositionally biased region" description="Pro residues" evidence="1">
    <location>
        <begin position="1035"/>
        <end position="1060"/>
    </location>
</feature>
<feature type="region of interest" description="Disordered" evidence="1">
    <location>
        <begin position="450"/>
        <end position="556"/>
    </location>
</feature>
<feature type="compositionally biased region" description="Basic and acidic residues" evidence="1">
    <location>
        <begin position="727"/>
        <end position="741"/>
    </location>
</feature>
<feature type="compositionally biased region" description="Basic and acidic residues" evidence="1">
    <location>
        <begin position="272"/>
        <end position="291"/>
    </location>
</feature>
<feature type="region of interest" description="Disordered" evidence="1">
    <location>
        <begin position="256"/>
        <end position="433"/>
    </location>
</feature>
<feature type="compositionally biased region" description="Pro residues" evidence="1">
    <location>
        <begin position="1286"/>
        <end position="1295"/>
    </location>
</feature>
<feature type="compositionally biased region" description="Low complexity" evidence="1">
    <location>
        <begin position="487"/>
        <end position="496"/>
    </location>
</feature>
<name>A0A8S0VYW0_CYCAE</name>
<dbReference type="PANTHER" id="PTHR45691">
    <property type="entry name" value="PROTEIN DIAPHANOUS"/>
    <property type="match status" value="1"/>
</dbReference>
<organism evidence="3 4">
    <name type="scientific">Cyclocybe aegerita</name>
    <name type="common">Black poplar mushroom</name>
    <name type="synonym">Agrocybe aegerita</name>
    <dbReference type="NCBI Taxonomy" id="1973307"/>
    <lineage>
        <taxon>Eukaryota</taxon>
        <taxon>Fungi</taxon>
        <taxon>Dikarya</taxon>
        <taxon>Basidiomycota</taxon>
        <taxon>Agaricomycotina</taxon>
        <taxon>Agaricomycetes</taxon>
        <taxon>Agaricomycetidae</taxon>
        <taxon>Agaricales</taxon>
        <taxon>Agaricineae</taxon>
        <taxon>Bolbitiaceae</taxon>
        <taxon>Cyclocybe</taxon>
    </lineage>
</organism>
<sequence>MSLRRVNIRTRASSWGYRSLYSQVPANTAIVHSELAHSAMSDQSSPPPKKVGSLRDRIAAFEKSASSAPPPGPAPAPRPKPAGFASWKPKPPSPPSSPSATATENVGASKSTAMSASDAKESITKAGSLKERMAALQGKGAFGAPPPIAPKPAVERPKWKPPPVVHAPADEDDQAGEGSTAAIAAAVERTLSPPTSIKSHESVEPRIEGEDAASHAPPAGGDGEHEGEAAADPEEEERQRRAAIAARIARLGGARVGMAPPVFGRPPPVRRPTHEEAHAAEVPKPVEEQPKVETAGPELVKPAEPAASPPTAENTPVTPLSEPLPAAEAEALRSLETAPVRKDSEGTSVPSFESVETPPAKGLASMPIPAVPRRTGPPRKKPVKPAAPPPEVPAEVAGENTEAPAATVETEAEKTPDEVSNDASKELYDPAPTLQHEDIAPKVMDELTLPSIATPVGSDVKPDVTPEPTKHEESAPHVAISTSESHPAPQAAPSAPIDDLPTEILDLGEDASGVKAPPPSLATATPMGDSDEDSDGDVAVASKAPVAAPSHPTRLPVDLLDKELQEEIKEGIITADDDAEEIDEEAEEEARKKRIAERLAKMGGVNPFAPPPVQAKLSSGSGVASPPLPSSPPPAALAPRSPSPEPVQPTRKESLVGEQPKSKLEDSDSDYDEEDVHDDQSAPPISTHRQKEKAEATTVLAPDHIVSVPLSPPPPIPRSTRTQFPVQHDDHKNVLGTEHDGPVPPIAPIPPRPPIDKASEVGSPPTALTEPPSPPARPAQQPRRLVPSAPEDDDEPDDYQTDEEAEERLAQSHLFIPPPTDRALHAAHPRHANIQDEDDGAGNGSENDGPPLPIPHRRSMEAPPATSTRKQVQQSLSDEEEDDENAVESDHDGRALPIPPPHPATAIAAATAPKTIERKASGPPPRLVPPPPPAHPPPVDTPSPSNITPSLSVSGSEVLDEEEGDPIDPSFHSPSRQTSLTNLRGQAQAQAQVQPTALARPPPPAHSPPPAAHSPPPARSPPVPSALPARSPPHVHSPPPVRSLPLAHSPPPSTLPPPAPLAEESAEQLEEDAEQLRRKTIAERMAKLGGIKFGAPLPTPGARPPPPPARHEEEEQEQEQEQEQDQTKVIEDEENPIELTEEEEERARKERIASKLASMGGMRIGMMPMGMGALPPQRSHVLREEAPSVSPPPVTTHAPPPARAVPPARPPPPPAQPSQPHHVPDTDSEYGSAIASDDGVKVEAEESEIEEVNYEDAEPEEAPPPIPSRTSRPPVHRQESTEKSTSPPPRPPVPTSMPVRRSSVQTTGSASETGPSPPQRKTSSAYVPSAQSDYVMVEEPENQEAPPPPPARRMSRPPPTRSAPQVPEGPVPPTPDTKDSISSQWELPSIPTSTFGFEGGEPDLSLSWTDAGEPSSVSSSTQLPSSPPPPPPPAKQQQQRKASIVDKPLSADELMGVWGRVGVQVCEVATTLFERSKKALIGDGTYAGFVVAVLAGVPNAASIPVLVNRSSTSSSPDPSASSNEHTYGYLVYVQNGASVQRRASEIMPGDIVEIHDAKLKGHKGIQMYHQNVGGDGETLIGIVGEFEAKKSKIRVFHANQHVGQQTVESVSYRLEDLKSGLVKVYRVLEA</sequence>
<feature type="compositionally biased region" description="Pro residues" evidence="1">
    <location>
        <begin position="626"/>
        <end position="647"/>
    </location>
</feature>
<feature type="compositionally biased region" description="Pro residues" evidence="1">
    <location>
        <begin position="1000"/>
        <end position="1025"/>
    </location>
</feature>
<feature type="compositionally biased region" description="Pro residues" evidence="1">
    <location>
        <begin position="1097"/>
        <end position="1108"/>
    </location>
</feature>
<feature type="compositionally biased region" description="Low complexity" evidence="1">
    <location>
        <begin position="1414"/>
        <end position="1424"/>
    </location>
</feature>
<feature type="compositionally biased region" description="Low complexity" evidence="1">
    <location>
        <begin position="986"/>
        <end position="999"/>
    </location>
</feature>
<dbReference type="GO" id="GO:0005884">
    <property type="term" value="C:actin filament"/>
    <property type="evidence" value="ECO:0007669"/>
    <property type="project" value="TreeGrafter"/>
</dbReference>
<feature type="compositionally biased region" description="Acidic residues" evidence="1">
    <location>
        <begin position="1131"/>
        <end position="1144"/>
    </location>
</feature>
<dbReference type="OrthoDB" id="207120at2759"/>
<feature type="compositionally biased region" description="Pro residues" evidence="1">
    <location>
        <begin position="1345"/>
        <end position="1375"/>
    </location>
</feature>
<dbReference type="GO" id="GO:0030041">
    <property type="term" value="P:actin filament polymerization"/>
    <property type="evidence" value="ECO:0007669"/>
    <property type="project" value="TreeGrafter"/>
</dbReference>
<accession>A0A8S0VYW0</accession>
<proteinExistence type="predicted"/>
<feature type="compositionally biased region" description="Basic and acidic residues" evidence="1">
    <location>
        <begin position="118"/>
        <end position="133"/>
    </location>
</feature>
<feature type="compositionally biased region" description="Basic and acidic residues" evidence="1">
    <location>
        <begin position="460"/>
        <end position="475"/>
    </location>
</feature>
<dbReference type="InterPro" id="IPR057402">
    <property type="entry name" value="AIM3_BBC1_C"/>
</dbReference>
<feature type="compositionally biased region" description="Acidic residues" evidence="1">
    <location>
        <begin position="667"/>
        <end position="677"/>
    </location>
</feature>
<feature type="compositionally biased region" description="Polar residues" evidence="1">
    <location>
        <begin position="100"/>
        <end position="115"/>
    </location>
</feature>
<feature type="compositionally biased region" description="Acidic residues" evidence="1">
    <location>
        <begin position="877"/>
        <end position="887"/>
    </location>
</feature>
<dbReference type="InterPro" id="IPR051412">
    <property type="entry name" value="Formin_Homology_Diaphanous_sf"/>
</dbReference>
<comment type="caution">
    <text evidence="3">The sequence shown here is derived from an EMBL/GenBank/DDBJ whole genome shotgun (WGS) entry which is preliminary data.</text>
</comment>
<feature type="compositionally biased region" description="Polar residues" evidence="1">
    <location>
        <begin position="972"/>
        <end position="985"/>
    </location>
</feature>
<evidence type="ECO:0000313" key="3">
    <source>
        <dbReference type="EMBL" id="CAA7262841.1"/>
    </source>
</evidence>
<feature type="region of interest" description="Disordered" evidence="1">
    <location>
        <begin position="571"/>
        <end position="1444"/>
    </location>
</feature>
<feature type="compositionally biased region" description="Low complexity" evidence="1">
    <location>
        <begin position="302"/>
        <end position="336"/>
    </location>
</feature>
<feature type="compositionally biased region" description="Pro residues" evidence="1">
    <location>
        <begin position="742"/>
        <end position="753"/>
    </location>
</feature>